<dbReference type="PANTHER" id="PTHR10579:SF43">
    <property type="entry name" value="ZINC FINGER (C3HC4-TYPE RING FINGER) FAMILY PROTEIN"/>
    <property type="match status" value="1"/>
</dbReference>
<evidence type="ECO:0000313" key="4">
    <source>
        <dbReference type="Proteomes" id="UP000298058"/>
    </source>
</evidence>
<dbReference type="EMBL" id="RQHW01000013">
    <property type="protein sequence ID" value="TGN20284.1"/>
    <property type="molecule type" value="Genomic_DNA"/>
</dbReference>
<dbReference type="SMART" id="SM00327">
    <property type="entry name" value="VWA"/>
    <property type="match status" value="1"/>
</dbReference>
<accession>A0A4R9M0N6</accession>
<dbReference type="SUPFAM" id="SSF53300">
    <property type="entry name" value="vWA-like"/>
    <property type="match status" value="1"/>
</dbReference>
<comment type="caution">
    <text evidence="3">The sequence shown here is derived from an EMBL/GenBank/DDBJ whole genome shotgun (WGS) entry which is preliminary data.</text>
</comment>
<dbReference type="InterPro" id="IPR002035">
    <property type="entry name" value="VWF_A"/>
</dbReference>
<dbReference type="CDD" id="cd07043">
    <property type="entry name" value="STAS_anti-anti-sigma_factors"/>
    <property type="match status" value="1"/>
</dbReference>
<keyword evidence="4" id="KW-1185">Reference proteome</keyword>
<evidence type="ECO:0000313" key="3">
    <source>
        <dbReference type="EMBL" id="TGN20284.1"/>
    </source>
</evidence>
<dbReference type="Proteomes" id="UP000298058">
    <property type="component" value="Unassembled WGS sequence"/>
</dbReference>
<dbReference type="InterPro" id="IPR036465">
    <property type="entry name" value="vWFA_dom_sf"/>
</dbReference>
<gene>
    <name evidence="3" type="ORF">EHS15_03440</name>
</gene>
<dbReference type="AlphaFoldDB" id="A0A4R9M0N6"/>
<name>A0A4R9M0N6_9LEPT</name>
<dbReference type="Gene3D" id="3.40.50.410">
    <property type="entry name" value="von Willebrand factor, type A domain"/>
    <property type="match status" value="1"/>
</dbReference>
<evidence type="ECO:0000259" key="1">
    <source>
        <dbReference type="PROSITE" id="PS50234"/>
    </source>
</evidence>
<feature type="domain" description="VWFA" evidence="1">
    <location>
        <begin position="43"/>
        <end position="215"/>
    </location>
</feature>
<feature type="domain" description="STAS" evidence="2">
    <location>
        <begin position="441"/>
        <end position="540"/>
    </location>
</feature>
<reference evidence="3" key="1">
    <citation type="journal article" date="2019" name="PLoS Negl. Trop. Dis.">
        <title>Revisiting the worldwide diversity of Leptospira species in the environment.</title>
        <authorList>
            <person name="Vincent A.T."/>
            <person name="Schiettekatte O."/>
            <person name="Bourhy P."/>
            <person name="Veyrier F.J."/>
            <person name="Picardeau M."/>
        </authorList>
    </citation>
    <scope>NUCLEOTIDE SEQUENCE [LARGE SCALE GENOMIC DNA]</scope>
    <source>
        <strain evidence="3">201300427</strain>
    </source>
</reference>
<dbReference type="Pfam" id="PF01740">
    <property type="entry name" value="STAS"/>
    <property type="match status" value="1"/>
</dbReference>
<dbReference type="Pfam" id="PF00092">
    <property type="entry name" value="VWA"/>
    <property type="match status" value="1"/>
</dbReference>
<evidence type="ECO:0000259" key="2">
    <source>
        <dbReference type="PROSITE" id="PS50801"/>
    </source>
</evidence>
<sequence length="550" mass="61373">MRMQVEGKLEYPHIVTGETQENHLLLRLRTPPNPGLAERQPLVIGLAIDKSWSMKGEKIEAVVEAACSLVNWLTRHDSLAIIAYSADVQLIQAVTHLTEKLSVTDRLRSIQVGTSTNLSGGWLSALKAVENANVPNAYKRVILLTDGNPTSGIKEAETLIQIAKDHLTRGISTTTIGVGSDFNETMLMEIARAGGGNFYFVDNPELASDIFFQEFGDIGALYAQAIDVGIEFAPGVKFKQLLNDYSFQFNEEIDEFHGDAKSFGQQKVNIQAGDIRADDIRNVVLKIEIDESVKKIEVPIFKADITYYNLLNQMKLESVSTELPISHAAAKGKQDPDVLVEMLVANAGKGMAKITEYVQQGNLEDARVILFGLMQDIDSNKHYSPNALGSLLHRLQAMDAKIQEKSNDLTKHLFAGSSYFSRGPEKIDLKGVQVHDRIYEYQTTGDIDLYKCPEIKSIVERKLEEGFRYVIFDFSETSHIDSSAIGTLIQIVGWLRRRGGEFIASNIRDSVKKVFEITRLYNHIRVAETMTSARENLQRIIYANQGEEAD</sequence>
<protein>
    <submittedName>
        <fullName evidence="3">VWA domain-containing protein</fullName>
    </submittedName>
</protein>
<dbReference type="PANTHER" id="PTHR10579">
    <property type="entry name" value="CALCIUM-ACTIVATED CHLORIDE CHANNEL REGULATOR"/>
    <property type="match status" value="1"/>
</dbReference>
<dbReference type="InterPro" id="IPR036513">
    <property type="entry name" value="STAS_dom_sf"/>
</dbReference>
<dbReference type="Gene3D" id="3.30.750.24">
    <property type="entry name" value="STAS domain"/>
    <property type="match status" value="1"/>
</dbReference>
<dbReference type="InterPro" id="IPR002645">
    <property type="entry name" value="STAS_dom"/>
</dbReference>
<dbReference type="InterPro" id="IPR051266">
    <property type="entry name" value="CLCR"/>
</dbReference>
<dbReference type="OrthoDB" id="9781333at2"/>
<dbReference type="PROSITE" id="PS50801">
    <property type="entry name" value="STAS"/>
    <property type="match status" value="1"/>
</dbReference>
<proteinExistence type="predicted"/>
<organism evidence="3 4">
    <name type="scientific">Leptospira idonii</name>
    <dbReference type="NCBI Taxonomy" id="1193500"/>
    <lineage>
        <taxon>Bacteria</taxon>
        <taxon>Pseudomonadati</taxon>
        <taxon>Spirochaetota</taxon>
        <taxon>Spirochaetia</taxon>
        <taxon>Leptospirales</taxon>
        <taxon>Leptospiraceae</taxon>
        <taxon>Leptospira</taxon>
    </lineage>
</organism>
<dbReference type="SUPFAM" id="SSF52091">
    <property type="entry name" value="SpoIIaa-like"/>
    <property type="match status" value="1"/>
</dbReference>
<dbReference type="PROSITE" id="PS50234">
    <property type="entry name" value="VWFA"/>
    <property type="match status" value="1"/>
</dbReference>
<dbReference type="RefSeq" id="WP_135759149.1">
    <property type="nucleotide sequence ID" value="NZ_RQHW01000013.1"/>
</dbReference>